<protein>
    <submittedName>
        <fullName evidence="2">Uncharacterized protein</fullName>
    </submittedName>
</protein>
<dbReference type="EMBL" id="QRSS01000005">
    <property type="protein sequence ID" value="RGQ05949.1"/>
    <property type="molecule type" value="Genomic_DNA"/>
</dbReference>
<evidence type="ECO:0000313" key="2">
    <source>
        <dbReference type="EMBL" id="RGR50686.1"/>
    </source>
</evidence>
<dbReference type="Proteomes" id="UP000283585">
    <property type="component" value="Unassembled WGS sequence"/>
</dbReference>
<dbReference type="RefSeq" id="WP_118031202.1">
    <property type="nucleotide sequence ID" value="NZ_QRSS01000005.1"/>
</dbReference>
<dbReference type="AlphaFoldDB" id="A0A412EU52"/>
<name>A0A412EU52_9FIRM</name>
<sequence length="86" mass="9984">MRIRTDSNYDGGNVTQLKIRLNATGEAMRMNIVKPNVPDYTIGELSRPNNVELIFDDSRDLDTFIDALLQLQKYHRESVGEWRVMK</sequence>
<dbReference type="Proteomes" id="UP000285839">
    <property type="component" value="Unassembled WGS sequence"/>
</dbReference>
<dbReference type="EMBL" id="QRUH01000002">
    <property type="protein sequence ID" value="RGR50686.1"/>
    <property type="molecule type" value="Genomic_DNA"/>
</dbReference>
<reference evidence="3 4" key="1">
    <citation type="submission" date="2018-08" db="EMBL/GenBank/DDBJ databases">
        <title>A genome reference for cultivated species of the human gut microbiota.</title>
        <authorList>
            <person name="Zou Y."/>
            <person name="Xue W."/>
            <person name="Luo G."/>
        </authorList>
    </citation>
    <scope>NUCLEOTIDE SEQUENCE [LARGE SCALE GENOMIC DNA]</scope>
    <source>
        <strain evidence="2 4">AF25-21</strain>
        <strain evidence="1 3">AF29-2BH</strain>
    </source>
</reference>
<proteinExistence type="predicted"/>
<evidence type="ECO:0000313" key="3">
    <source>
        <dbReference type="Proteomes" id="UP000283585"/>
    </source>
</evidence>
<evidence type="ECO:0000313" key="1">
    <source>
        <dbReference type="EMBL" id="RGQ05949.1"/>
    </source>
</evidence>
<accession>A0A412EU52</accession>
<organism evidence="2 4">
    <name type="scientific">Blautia obeum</name>
    <dbReference type="NCBI Taxonomy" id="40520"/>
    <lineage>
        <taxon>Bacteria</taxon>
        <taxon>Bacillati</taxon>
        <taxon>Bacillota</taxon>
        <taxon>Clostridia</taxon>
        <taxon>Lachnospirales</taxon>
        <taxon>Lachnospiraceae</taxon>
        <taxon>Blautia</taxon>
    </lineage>
</organism>
<gene>
    <name evidence="2" type="ORF">DWY46_04680</name>
    <name evidence="1" type="ORF">DWZ12_05635</name>
</gene>
<comment type="caution">
    <text evidence="2">The sequence shown here is derived from an EMBL/GenBank/DDBJ whole genome shotgun (WGS) entry which is preliminary data.</text>
</comment>
<evidence type="ECO:0000313" key="4">
    <source>
        <dbReference type="Proteomes" id="UP000285839"/>
    </source>
</evidence>